<dbReference type="Proteomes" id="UP000298656">
    <property type="component" value="Chromosome 2"/>
</dbReference>
<name>A0A4V1EI35_9BURK</name>
<dbReference type="RefSeq" id="WP_137335163.1">
    <property type="nucleotide sequence ID" value="NZ_CP040078.1"/>
</dbReference>
<sequence length="347" mass="34122">MLGAGYGAIGGATSAAFSPDFIKAIDPTAAALDSGQQAGFATLLGGVTAGLAGQNAQAGAMAAQNEALNNAGKHTDEGGLFSKLGDAFTTAWNNYQNQQAAQAITESQVGAGVGQTLAPGAAGTVQAGTGFGMAALGSSVVTAGLASCLETFLIGCGLAAGGAVMAFTGADNIASGTALALTGQYLPTLGSGLVGNVLPVDQQTAEAIYGSLSAGAAGKLAPVAFTMPAGFGTNSVVVGADSAQNIATAKQLAQQLQLESANSPFTAGGTLTQNAINDVQAVPGLGPGQLANPNIPAGFGKYTTQTYQSPAGPFQVHFYMNPTTGEVSYGLDYKAVFNNMSGVPKKP</sequence>
<gene>
    <name evidence="1" type="ORF">FAZ95_24745</name>
</gene>
<proteinExistence type="predicted"/>
<keyword evidence="2" id="KW-1185">Reference proteome</keyword>
<dbReference type="EMBL" id="CP040078">
    <property type="protein sequence ID" value="QCP52390.1"/>
    <property type="molecule type" value="Genomic_DNA"/>
</dbReference>
<protein>
    <submittedName>
        <fullName evidence="1">Uncharacterized protein</fullName>
    </submittedName>
</protein>
<evidence type="ECO:0000313" key="1">
    <source>
        <dbReference type="EMBL" id="QCP52390.1"/>
    </source>
</evidence>
<accession>A0A4V1EI35</accession>
<reference evidence="1 2" key="1">
    <citation type="submission" date="2019-05" db="EMBL/GenBank/DDBJ databases">
        <title>Burkholderia sp. DHOD12, isolated from subtropical forest soil.</title>
        <authorList>
            <person name="Gao Z.-H."/>
            <person name="Qiu L.-H."/>
        </authorList>
    </citation>
    <scope>NUCLEOTIDE SEQUENCE [LARGE SCALE GENOMIC DNA]</scope>
    <source>
        <strain evidence="1 2">DHOD12</strain>
    </source>
</reference>
<organism evidence="1 2">
    <name type="scientific">Trinickia violacea</name>
    <dbReference type="NCBI Taxonomy" id="2571746"/>
    <lineage>
        <taxon>Bacteria</taxon>
        <taxon>Pseudomonadati</taxon>
        <taxon>Pseudomonadota</taxon>
        <taxon>Betaproteobacteria</taxon>
        <taxon>Burkholderiales</taxon>
        <taxon>Burkholderiaceae</taxon>
        <taxon>Trinickia</taxon>
    </lineage>
</organism>
<dbReference type="AlphaFoldDB" id="A0A4V1EI35"/>
<dbReference type="KEGG" id="tvl:FAZ95_24745"/>
<evidence type="ECO:0000313" key="2">
    <source>
        <dbReference type="Proteomes" id="UP000298656"/>
    </source>
</evidence>
<dbReference type="OrthoDB" id="5445630at2"/>